<dbReference type="Proteomes" id="UP000629287">
    <property type="component" value="Unassembled WGS sequence"/>
</dbReference>
<evidence type="ECO:0000313" key="1">
    <source>
        <dbReference type="EMBL" id="MBE1602993.1"/>
    </source>
</evidence>
<organism evidence="1 2">
    <name type="scientific">Streptomyces stelliscabiei</name>
    <dbReference type="NCBI Taxonomy" id="146820"/>
    <lineage>
        <taxon>Bacteria</taxon>
        <taxon>Bacillati</taxon>
        <taxon>Actinomycetota</taxon>
        <taxon>Actinomycetes</taxon>
        <taxon>Kitasatosporales</taxon>
        <taxon>Streptomycetaceae</taxon>
        <taxon>Streptomyces</taxon>
    </lineage>
</organism>
<name>A0A8I0TZ22_9ACTN</name>
<reference evidence="1 2" key="1">
    <citation type="submission" date="2020-10" db="EMBL/GenBank/DDBJ databases">
        <title>Sequencing the genomes of 1000 actinobacteria strains.</title>
        <authorList>
            <person name="Klenk H.-P."/>
        </authorList>
    </citation>
    <scope>NUCLEOTIDE SEQUENCE [LARGE SCALE GENOMIC DNA]</scope>
    <source>
        <strain evidence="1 2">DSM 41803</strain>
    </source>
</reference>
<comment type="caution">
    <text evidence="1">The sequence shown here is derived from an EMBL/GenBank/DDBJ whole genome shotgun (WGS) entry which is preliminary data.</text>
</comment>
<keyword evidence="2" id="KW-1185">Reference proteome</keyword>
<evidence type="ECO:0000313" key="2">
    <source>
        <dbReference type="Proteomes" id="UP000629287"/>
    </source>
</evidence>
<accession>A0A8I0TZ22</accession>
<dbReference type="EMBL" id="JADBGF010000001">
    <property type="protein sequence ID" value="MBE1602993.1"/>
    <property type="molecule type" value="Genomic_DNA"/>
</dbReference>
<proteinExistence type="predicted"/>
<feature type="non-terminal residue" evidence="1">
    <location>
        <position position="43"/>
    </location>
</feature>
<gene>
    <name evidence="1" type="ORF">H4687_009122</name>
</gene>
<dbReference type="AlphaFoldDB" id="A0A8I0TZ22"/>
<protein>
    <submittedName>
        <fullName evidence="1">Uncharacterized protein</fullName>
    </submittedName>
</protein>
<sequence length="43" mass="4650">MAGPTGRGGSLGAALNDLLRSQVTPRHRLSSYNAKHWHAQLSH</sequence>